<dbReference type="EMBL" id="LBUP01000002">
    <property type="protein sequence ID" value="KKQ66996.1"/>
    <property type="molecule type" value="Genomic_DNA"/>
</dbReference>
<comment type="caution">
    <text evidence="3">The sequence shown here is derived from an EMBL/GenBank/DDBJ whole genome shotgun (WGS) entry which is preliminary data.</text>
</comment>
<comment type="function">
    <text evidence="2">Antitoxin component of a type II toxin-antitoxin (TA) system.</text>
</comment>
<proteinExistence type="inferred from homology"/>
<dbReference type="InterPro" id="IPR006442">
    <property type="entry name" value="Antitoxin_Phd/YefM"/>
</dbReference>
<dbReference type="SUPFAM" id="SSF143120">
    <property type="entry name" value="YefM-like"/>
    <property type="match status" value="1"/>
</dbReference>
<evidence type="ECO:0000313" key="3">
    <source>
        <dbReference type="EMBL" id="KKQ66996.1"/>
    </source>
</evidence>
<organism evidence="3 4">
    <name type="scientific">Candidatus Daviesbacteria bacterium GW2011_GWA2_38_24</name>
    <dbReference type="NCBI Taxonomy" id="1618422"/>
    <lineage>
        <taxon>Bacteria</taxon>
        <taxon>Candidatus Daviesiibacteriota</taxon>
    </lineage>
</organism>
<dbReference type="Pfam" id="PF02604">
    <property type="entry name" value="PhdYeFM_antitox"/>
    <property type="match status" value="1"/>
</dbReference>
<dbReference type="Proteomes" id="UP000034235">
    <property type="component" value="Unassembled WGS sequence"/>
</dbReference>
<evidence type="ECO:0000256" key="1">
    <source>
        <dbReference type="ARBA" id="ARBA00009981"/>
    </source>
</evidence>
<dbReference type="InterPro" id="IPR036165">
    <property type="entry name" value="YefM-like_sf"/>
</dbReference>
<sequence length="92" mass="10482">MTAKEARDNFTDLLGTVYYGKEPVVVEKKGRAFAVVINPEEYERLQKLAKEQFFKVAEKVQARNAQFSEEEVLADVTKAVEEVREAKIASEE</sequence>
<accession>A0A0G0MPX3</accession>
<comment type="similarity">
    <text evidence="1 2">Belongs to the phD/YefM antitoxin family.</text>
</comment>
<protein>
    <recommendedName>
        <fullName evidence="2">Antitoxin</fullName>
    </recommendedName>
</protein>
<reference evidence="3 4" key="1">
    <citation type="journal article" date="2015" name="Nature">
        <title>rRNA introns, odd ribosomes, and small enigmatic genomes across a large radiation of phyla.</title>
        <authorList>
            <person name="Brown C.T."/>
            <person name="Hug L.A."/>
            <person name="Thomas B.C."/>
            <person name="Sharon I."/>
            <person name="Castelle C.J."/>
            <person name="Singh A."/>
            <person name="Wilkins M.J."/>
            <person name="Williams K.H."/>
            <person name="Banfield J.F."/>
        </authorList>
    </citation>
    <scope>NUCLEOTIDE SEQUENCE [LARGE SCALE GENOMIC DNA]</scope>
</reference>
<evidence type="ECO:0000313" key="4">
    <source>
        <dbReference type="Proteomes" id="UP000034235"/>
    </source>
</evidence>
<dbReference type="Gene3D" id="3.40.1620.10">
    <property type="entry name" value="YefM-like domain"/>
    <property type="match status" value="1"/>
</dbReference>
<gene>
    <name evidence="3" type="ORF">US86_C0002G0113</name>
</gene>
<dbReference type="NCBIfam" id="TIGR01552">
    <property type="entry name" value="phd_fam"/>
    <property type="match status" value="1"/>
</dbReference>
<name>A0A0G0MPX3_9BACT</name>
<evidence type="ECO:0000256" key="2">
    <source>
        <dbReference type="RuleBase" id="RU362080"/>
    </source>
</evidence>
<dbReference type="AlphaFoldDB" id="A0A0G0MPX3"/>